<protein>
    <submittedName>
        <fullName evidence="1">CLUMA_CG002828, isoform A</fullName>
    </submittedName>
</protein>
<name>A0A1J1HLW5_9DIPT</name>
<sequence length="100" mass="11691">MRFLDFRAVYDGRQTFSTLFMLLSNSILSSSSKTKPPFIKYCPKMLRFSSFNILTNENPCENPFMTVWENKTCFQEDILPGGLTEKKTFTDENNKKKKLN</sequence>
<dbReference type="EMBL" id="CVRI01000010">
    <property type="protein sequence ID" value="CRK88915.1"/>
    <property type="molecule type" value="Genomic_DNA"/>
</dbReference>
<organism evidence="1 2">
    <name type="scientific">Clunio marinus</name>
    <dbReference type="NCBI Taxonomy" id="568069"/>
    <lineage>
        <taxon>Eukaryota</taxon>
        <taxon>Metazoa</taxon>
        <taxon>Ecdysozoa</taxon>
        <taxon>Arthropoda</taxon>
        <taxon>Hexapoda</taxon>
        <taxon>Insecta</taxon>
        <taxon>Pterygota</taxon>
        <taxon>Neoptera</taxon>
        <taxon>Endopterygota</taxon>
        <taxon>Diptera</taxon>
        <taxon>Nematocera</taxon>
        <taxon>Chironomoidea</taxon>
        <taxon>Chironomidae</taxon>
        <taxon>Clunio</taxon>
    </lineage>
</organism>
<dbReference type="Proteomes" id="UP000183832">
    <property type="component" value="Unassembled WGS sequence"/>
</dbReference>
<keyword evidence="2" id="KW-1185">Reference proteome</keyword>
<dbReference type="AlphaFoldDB" id="A0A1J1HLW5"/>
<reference evidence="1 2" key="1">
    <citation type="submission" date="2015-04" db="EMBL/GenBank/DDBJ databases">
        <authorList>
            <person name="Syromyatnikov M.Y."/>
            <person name="Popov V.N."/>
        </authorList>
    </citation>
    <scope>NUCLEOTIDE SEQUENCE [LARGE SCALE GENOMIC DNA]</scope>
</reference>
<evidence type="ECO:0000313" key="1">
    <source>
        <dbReference type="EMBL" id="CRK88915.1"/>
    </source>
</evidence>
<gene>
    <name evidence="1" type="ORF">CLUMA_CG002828</name>
</gene>
<evidence type="ECO:0000313" key="2">
    <source>
        <dbReference type="Proteomes" id="UP000183832"/>
    </source>
</evidence>
<accession>A0A1J1HLW5</accession>
<proteinExistence type="predicted"/>